<evidence type="ECO:0000256" key="1">
    <source>
        <dbReference type="ARBA" id="ARBA00012493"/>
    </source>
</evidence>
<dbReference type="Pfam" id="PF17921">
    <property type="entry name" value="Integrase_H2C2"/>
    <property type="match status" value="1"/>
</dbReference>
<gene>
    <name evidence="3" type="ORF">PR048_028238</name>
</gene>
<dbReference type="InterPro" id="IPR041588">
    <property type="entry name" value="Integrase_H2C2"/>
</dbReference>
<proteinExistence type="predicted"/>
<name>A0ABQ9GIQ2_9NEOP</name>
<organism evidence="3 4">
    <name type="scientific">Dryococelus australis</name>
    <dbReference type="NCBI Taxonomy" id="614101"/>
    <lineage>
        <taxon>Eukaryota</taxon>
        <taxon>Metazoa</taxon>
        <taxon>Ecdysozoa</taxon>
        <taxon>Arthropoda</taxon>
        <taxon>Hexapoda</taxon>
        <taxon>Insecta</taxon>
        <taxon>Pterygota</taxon>
        <taxon>Neoptera</taxon>
        <taxon>Polyneoptera</taxon>
        <taxon>Phasmatodea</taxon>
        <taxon>Verophasmatodea</taxon>
        <taxon>Anareolatae</taxon>
        <taxon>Phasmatidae</taxon>
        <taxon>Eurycanthinae</taxon>
        <taxon>Dryococelus</taxon>
    </lineage>
</organism>
<dbReference type="InterPro" id="IPR050951">
    <property type="entry name" value="Retrovirus_Pol_polyprotein"/>
</dbReference>
<protein>
    <recommendedName>
        <fullName evidence="1">RNA-directed DNA polymerase</fullName>
        <ecNumber evidence="1">2.7.7.49</ecNumber>
    </recommendedName>
</protein>
<evidence type="ECO:0000313" key="4">
    <source>
        <dbReference type="Proteomes" id="UP001159363"/>
    </source>
</evidence>
<dbReference type="PANTHER" id="PTHR37984:SF5">
    <property type="entry name" value="PROTEIN NYNRIN-LIKE"/>
    <property type="match status" value="1"/>
</dbReference>
<reference evidence="3 4" key="1">
    <citation type="submission" date="2023-02" db="EMBL/GenBank/DDBJ databases">
        <title>LHISI_Scaffold_Assembly.</title>
        <authorList>
            <person name="Stuart O.P."/>
            <person name="Cleave R."/>
            <person name="Magrath M.J.L."/>
            <person name="Mikheyev A.S."/>
        </authorList>
    </citation>
    <scope>NUCLEOTIDE SEQUENCE [LARGE SCALE GENOMIC DNA]</scope>
    <source>
        <strain evidence="3">Daus_M_001</strain>
        <tissue evidence="3">Leg muscle</tissue>
    </source>
</reference>
<evidence type="ECO:0000259" key="2">
    <source>
        <dbReference type="Pfam" id="PF17921"/>
    </source>
</evidence>
<dbReference type="EMBL" id="JARBHB010000012">
    <property type="protein sequence ID" value="KAJ8871898.1"/>
    <property type="molecule type" value="Genomic_DNA"/>
</dbReference>
<comment type="caution">
    <text evidence="3">The sequence shown here is derived from an EMBL/GenBank/DDBJ whole genome shotgun (WGS) entry which is preliminary data.</text>
</comment>
<keyword evidence="4" id="KW-1185">Reference proteome</keyword>
<dbReference type="Proteomes" id="UP001159363">
    <property type="component" value="Chromosome 11"/>
</dbReference>
<accession>A0ABQ9GIQ2</accession>
<dbReference type="EC" id="2.7.7.49" evidence="1"/>
<dbReference type="Gene3D" id="1.10.340.70">
    <property type="match status" value="1"/>
</dbReference>
<evidence type="ECO:0000313" key="3">
    <source>
        <dbReference type="EMBL" id="KAJ8871898.1"/>
    </source>
</evidence>
<dbReference type="PANTHER" id="PTHR37984">
    <property type="entry name" value="PROTEIN CBG26694"/>
    <property type="match status" value="1"/>
</dbReference>
<feature type="domain" description="Integrase zinc-binding" evidence="2">
    <location>
        <begin position="59"/>
        <end position="108"/>
    </location>
</feature>
<sequence length="259" mass="29406">MSDERKQQFNKATQNDKDLCSLKKLISEGSPVKEKVPQSLKSYFSIKIALVKLKGRLIVPQSLVPSMLNLVHECHFGVTKIKQRAHQCLFWLCMGADIENFTGTCDVCVSPSCNNKKEPLLSYLLSVRHWEKMVSSVDNRSSSSIISKLKFIFAWLGVPDVLVSYNIPFSSMEFQMVLISPRHMHYKSGHDVSYALLEYRNTPIAQVGLSCPQIMRGRTLKSKLPFVVNQLLSLAINYGYTKKGKKIGKSRFVIMNRVQ</sequence>